<accession>A0ABT9Z8G3</accession>
<name>A0ABT9Z8G3_9BACI</name>
<organism evidence="1 2">
    <name type="scientific">Metabacillus niabensis</name>
    <dbReference type="NCBI Taxonomy" id="324854"/>
    <lineage>
        <taxon>Bacteria</taxon>
        <taxon>Bacillati</taxon>
        <taxon>Bacillota</taxon>
        <taxon>Bacilli</taxon>
        <taxon>Bacillales</taxon>
        <taxon>Bacillaceae</taxon>
        <taxon>Metabacillus</taxon>
    </lineage>
</organism>
<protein>
    <recommendedName>
        <fullName evidence="3">WVELL protein</fullName>
    </recommendedName>
</protein>
<evidence type="ECO:0000313" key="1">
    <source>
        <dbReference type="EMBL" id="MDQ0228538.1"/>
    </source>
</evidence>
<dbReference type="InterPro" id="IPR026952">
    <property type="entry name" value="WVELL"/>
</dbReference>
<proteinExistence type="predicted"/>
<sequence length="88" mass="10560">MEIYFERLTNELLSKNKTLSYAQARTWVELLWEDFESTQAKAGRKYRGQEMAEQVVRQMITNYGEKLHEFIATNPKYSHLLNDDYLKH</sequence>
<reference evidence="1 2" key="1">
    <citation type="submission" date="2023-07" db="EMBL/GenBank/DDBJ databases">
        <title>Genomic Encyclopedia of Type Strains, Phase IV (KMG-IV): sequencing the most valuable type-strain genomes for metagenomic binning, comparative biology and taxonomic classification.</title>
        <authorList>
            <person name="Goeker M."/>
        </authorList>
    </citation>
    <scope>NUCLEOTIDE SEQUENCE [LARGE SCALE GENOMIC DNA]</scope>
    <source>
        <strain evidence="1 2">DSM 17723</strain>
    </source>
</reference>
<gene>
    <name evidence="1" type="ORF">J2S02_004923</name>
</gene>
<dbReference type="Proteomes" id="UP001232245">
    <property type="component" value="Unassembled WGS sequence"/>
</dbReference>
<evidence type="ECO:0008006" key="3">
    <source>
        <dbReference type="Google" id="ProtNLM"/>
    </source>
</evidence>
<dbReference type="RefSeq" id="WP_174879240.1">
    <property type="nucleotide sequence ID" value="NZ_CADEPK010000011.1"/>
</dbReference>
<comment type="caution">
    <text evidence="1">The sequence shown here is derived from an EMBL/GenBank/DDBJ whole genome shotgun (WGS) entry which is preliminary data.</text>
</comment>
<evidence type="ECO:0000313" key="2">
    <source>
        <dbReference type="Proteomes" id="UP001232245"/>
    </source>
</evidence>
<keyword evidence="2" id="KW-1185">Reference proteome</keyword>
<dbReference type="Pfam" id="PF14043">
    <property type="entry name" value="WVELL"/>
    <property type="match status" value="1"/>
</dbReference>
<dbReference type="EMBL" id="JAUSTZ010000024">
    <property type="protein sequence ID" value="MDQ0228538.1"/>
    <property type="molecule type" value="Genomic_DNA"/>
</dbReference>